<accession>A0AAD9DGS3</accession>
<dbReference type="InterPro" id="IPR052748">
    <property type="entry name" value="ISR_Activator"/>
</dbReference>
<name>A0AAD9DGS3_9STRA</name>
<dbReference type="PANTHER" id="PTHR45011:SF1">
    <property type="entry name" value="DAP3-BINDING CELL DEATH ENHANCER 1"/>
    <property type="match status" value="1"/>
</dbReference>
<dbReference type="Gene3D" id="1.25.40.10">
    <property type="entry name" value="Tetratricopeptide repeat domain"/>
    <property type="match status" value="1"/>
</dbReference>
<dbReference type="Proteomes" id="UP001224775">
    <property type="component" value="Unassembled WGS sequence"/>
</dbReference>
<protein>
    <submittedName>
        <fullName evidence="1">Sel1-like repeat family protein</fullName>
    </submittedName>
</protein>
<reference evidence="1" key="1">
    <citation type="submission" date="2023-06" db="EMBL/GenBank/DDBJ databases">
        <title>Survivors Of The Sea: Transcriptome response of Skeletonema marinoi to long-term dormancy.</title>
        <authorList>
            <person name="Pinder M.I.M."/>
            <person name="Kourtchenko O."/>
            <person name="Robertson E.K."/>
            <person name="Larsson T."/>
            <person name="Maumus F."/>
            <person name="Osuna-Cruz C.M."/>
            <person name="Vancaester E."/>
            <person name="Stenow R."/>
            <person name="Vandepoele K."/>
            <person name="Ploug H."/>
            <person name="Bruchert V."/>
            <person name="Godhe A."/>
            <person name="Topel M."/>
        </authorList>
    </citation>
    <scope>NUCLEOTIDE SEQUENCE</scope>
    <source>
        <strain evidence="1">R05AC</strain>
    </source>
</reference>
<dbReference type="AlphaFoldDB" id="A0AAD9DGS3"/>
<proteinExistence type="predicted"/>
<evidence type="ECO:0000313" key="1">
    <source>
        <dbReference type="EMBL" id="KAK1747191.1"/>
    </source>
</evidence>
<keyword evidence="2" id="KW-1185">Reference proteome</keyword>
<comment type="caution">
    <text evidence="1">The sequence shown here is derived from an EMBL/GenBank/DDBJ whole genome shotgun (WGS) entry which is preliminary data.</text>
</comment>
<dbReference type="SUPFAM" id="SSF81901">
    <property type="entry name" value="HCP-like"/>
    <property type="match status" value="1"/>
</dbReference>
<gene>
    <name evidence="1" type="ORF">QTG54_002535</name>
</gene>
<evidence type="ECO:0000313" key="2">
    <source>
        <dbReference type="Proteomes" id="UP001224775"/>
    </source>
</evidence>
<organism evidence="1 2">
    <name type="scientific">Skeletonema marinoi</name>
    <dbReference type="NCBI Taxonomy" id="267567"/>
    <lineage>
        <taxon>Eukaryota</taxon>
        <taxon>Sar</taxon>
        <taxon>Stramenopiles</taxon>
        <taxon>Ochrophyta</taxon>
        <taxon>Bacillariophyta</taxon>
        <taxon>Coscinodiscophyceae</taxon>
        <taxon>Thalassiosirophycidae</taxon>
        <taxon>Thalassiosirales</taxon>
        <taxon>Skeletonemataceae</taxon>
        <taxon>Skeletonema</taxon>
        <taxon>Skeletonema marinoi-dohrnii complex</taxon>
    </lineage>
</organism>
<dbReference type="PANTHER" id="PTHR45011">
    <property type="entry name" value="DAP3-BINDING CELL DEATH ENHANCER 1"/>
    <property type="match status" value="1"/>
</dbReference>
<sequence length="154" mass="17068">MGMSRLDEGNYKSASEYLSKAAELGDATAHYNISVLYREGEGVEKDEKKELRHLEEAAIIGHPFARHILGVTEQRKGRRNRAVKHWMIAAKLGEDDSLENVKMAYRCGLVSKDDLASALRAYQAAIDATKSPQRDEVEAACKGLGLDSRFLSNS</sequence>
<dbReference type="EMBL" id="JATAAI010000003">
    <property type="protein sequence ID" value="KAK1747191.1"/>
    <property type="molecule type" value="Genomic_DNA"/>
</dbReference>
<dbReference type="InterPro" id="IPR011990">
    <property type="entry name" value="TPR-like_helical_dom_sf"/>
</dbReference>